<keyword evidence="3" id="KW-1185">Reference proteome</keyword>
<dbReference type="AlphaFoldDB" id="A0AAV3ZDK1"/>
<sequence length="97" mass="10389">MLVDPRKVRTSVVAPNSNYKKLKPLPCQPPLSRNRALSYTFFPPLQVRFGWSLCIASPQQSDLRLTGPPSGQGAGGGARTRDRGIPADLGADSLATV</sequence>
<feature type="region of interest" description="Disordered" evidence="1">
    <location>
        <begin position="62"/>
        <end position="97"/>
    </location>
</feature>
<evidence type="ECO:0000256" key="1">
    <source>
        <dbReference type="SAM" id="MobiDB-lite"/>
    </source>
</evidence>
<proteinExistence type="predicted"/>
<comment type="caution">
    <text evidence="2">The sequence shown here is derived from an EMBL/GenBank/DDBJ whole genome shotgun (WGS) entry which is preliminary data.</text>
</comment>
<dbReference type="Proteomes" id="UP000735302">
    <property type="component" value="Unassembled WGS sequence"/>
</dbReference>
<gene>
    <name evidence="2" type="ORF">PoB_002049600</name>
</gene>
<reference evidence="2 3" key="1">
    <citation type="journal article" date="2021" name="Elife">
        <title>Chloroplast acquisition without the gene transfer in kleptoplastic sea slugs, Plakobranchus ocellatus.</title>
        <authorList>
            <person name="Maeda T."/>
            <person name="Takahashi S."/>
            <person name="Yoshida T."/>
            <person name="Shimamura S."/>
            <person name="Takaki Y."/>
            <person name="Nagai Y."/>
            <person name="Toyoda A."/>
            <person name="Suzuki Y."/>
            <person name="Arimoto A."/>
            <person name="Ishii H."/>
            <person name="Satoh N."/>
            <person name="Nishiyama T."/>
            <person name="Hasebe M."/>
            <person name="Maruyama T."/>
            <person name="Minagawa J."/>
            <person name="Obokata J."/>
            <person name="Shigenobu S."/>
        </authorList>
    </citation>
    <scope>NUCLEOTIDE SEQUENCE [LARGE SCALE GENOMIC DNA]</scope>
</reference>
<protein>
    <submittedName>
        <fullName evidence="2">Uncharacterized protein</fullName>
    </submittedName>
</protein>
<dbReference type="EMBL" id="BLXT01002394">
    <property type="protein sequence ID" value="GFN93990.1"/>
    <property type="molecule type" value="Genomic_DNA"/>
</dbReference>
<evidence type="ECO:0000313" key="3">
    <source>
        <dbReference type="Proteomes" id="UP000735302"/>
    </source>
</evidence>
<name>A0AAV3ZDK1_9GAST</name>
<accession>A0AAV3ZDK1</accession>
<evidence type="ECO:0000313" key="2">
    <source>
        <dbReference type="EMBL" id="GFN93990.1"/>
    </source>
</evidence>
<organism evidence="2 3">
    <name type="scientific">Plakobranchus ocellatus</name>
    <dbReference type="NCBI Taxonomy" id="259542"/>
    <lineage>
        <taxon>Eukaryota</taxon>
        <taxon>Metazoa</taxon>
        <taxon>Spiralia</taxon>
        <taxon>Lophotrochozoa</taxon>
        <taxon>Mollusca</taxon>
        <taxon>Gastropoda</taxon>
        <taxon>Heterobranchia</taxon>
        <taxon>Euthyneura</taxon>
        <taxon>Panpulmonata</taxon>
        <taxon>Sacoglossa</taxon>
        <taxon>Placobranchoidea</taxon>
        <taxon>Plakobranchidae</taxon>
        <taxon>Plakobranchus</taxon>
    </lineage>
</organism>